<feature type="compositionally biased region" description="Pro residues" evidence="1">
    <location>
        <begin position="450"/>
        <end position="476"/>
    </location>
</feature>
<comment type="caution">
    <text evidence="4">The sequence shown here is derived from an EMBL/GenBank/DDBJ whole genome shotgun (WGS) entry which is preliminary data.</text>
</comment>
<feature type="compositionally biased region" description="Basic residues" evidence="1">
    <location>
        <begin position="520"/>
        <end position="533"/>
    </location>
</feature>
<accession>A0A9N9LTZ6</accession>
<proteinExistence type="predicted"/>
<sequence length="533" mass="57065">MRLSNMVAPRALLPVGMFTLSASAFWRMPCMARTGVARIDPLVSWNEIAEHAHSIHGGNGFSISAKTDELLASTCTSCAVAEDKSAYWHPSLYFKDPATGKFTLVNQLGGMLAYYLLQPNNGEKNVTAFPKDFEMISGDTNRRNFSYPSPDVEKSLWNKAPYNTQEFLEQAALGFNCLDYSKAPEGSLYRHTLPDKAYLDANCKNGVRFEIMFPSCWDGKRVSSPNKKDHVAFPSLVMTGDCPKGYPVRLPSLFYETIWDTYAFAGKDGEFVIANGDTSGAGYHADFINGWDTKFLQDASNKCTSLSGRVEDCPLFTLQSDDRYSNCSITLPAALQNEPVYEGLPALPGNVPIIDGPGYAHGAAPGGQPGGANPPPIPVYSPPPPPVQASPPPPPAPAYSSGTKLPSGSFAPGGVFAAKLTPSGSFAPGGVFAAKLTPSGGIPPAETGSVPPPIIIPVPPTPTPPPPPPPPAPPSKPIYSTEYKTNGNVVQEILWVLEEITVTASVTNTVSVPAPTGPGYRKRHMLQHKRHGY</sequence>
<dbReference type="InterPro" id="IPR018535">
    <property type="entry name" value="DUF1996"/>
</dbReference>
<dbReference type="Pfam" id="PF09362">
    <property type="entry name" value="DUF1996"/>
    <property type="match status" value="1"/>
</dbReference>
<feature type="region of interest" description="Disordered" evidence="1">
    <location>
        <begin position="514"/>
        <end position="533"/>
    </location>
</feature>
<protein>
    <recommendedName>
        <fullName evidence="3">DUF1996 domain-containing protein</fullName>
    </recommendedName>
</protein>
<dbReference type="PANTHER" id="PTHR43662:SF7">
    <property type="entry name" value="DUF1996 DOMAIN-CONTAINING PROTEIN"/>
    <property type="match status" value="1"/>
</dbReference>
<dbReference type="OrthoDB" id="74764at2759"/>
<name>A0A9N9LTZ6_9HELO</name>
<organism evidence="4 5">
    <name type="scientific">Hymenoscyphus albidus</name>
    <dbReference type="NCBI Taxonomy" id="595503"/>
    <lineage>
        <taxon>Eukaryota</taxon>
        <taxon>Fungi</taxon>
        <taxon>Dikarya</taxon>
        <taxon>Ascomycota</taxon>
        <taxon>Pezizomycotina</taxon>
        <taxon>Leotiomycetes</taxon>
        <taxon>Helotiales</taxon>
        <taxon>Helotiaceae</taxon>
        <taxon>Hymenoscyphus</taxon>
    </lineage>
</organism>
<feature type="compositionally biased region" description="Pro residues" evidence="1">
    <location>
        <begin position="372"/>
        <end position="397"/>
    </location>
</feature>
<gene>
    <name evidence="4" type="ORF">HYALB_00012544</name>
</gene>
<feature type="chain" id="PRO_5040372740" description="DUF1996 domain-containing protein" evidence="2">
    <location>
        <begin position="25"/>
        <end position="533"/>
    </location>
</feature>
<reference evidence="4" key="1">
    <citation type="submission" date="2021-07" db="EMBL/GenBank/DDBJ databases">
        <authorList>
            <person name="Durling M."/>
        </authorList>
    </citation>
    <scope>NUCLEOTIDE SEQUENCE</scope>
</reference>
<dbReference type="Proteomes" id="UP000701801">
    <property type="component" value="Unassembled WGS sequence"/>
</dbReference>
<feature type="signal peptide" evidence="2">
    <location>
        <begin position="1"/>
        <end position="24"/>
    </location>
</feature>
<feature type="region of interest" description="Disordered" evidence="1">
    <location>
        <begin position="358"/>
        <end position="405"/>
    </location>
</feature>
<evidence type="ECO:0000256" key="2">
    <source>
        <dbReference type="SAM" id="SignalP"/>
    </source>
</evidence>
<keyword evidence="5" id="KW-1185">Reference proteome</keyword>
<dbReference type="EMBL" id="CAJVRM010000460">
    <property type="protein sequence ID" value="CAG8981215.1"/>
    <property type="molecule type" value="Genomic_DNA"/>
</dbReference>
<evidence type="ECO:0000313" key="5">
    <source>
        <dbReference type="Proteomes" id="UP000701801"/>
    </source>
</evidence>
<keyword evidence="2" id="KW-0732">Signal</keyword>
<evidence type="ECO:0000256" key="1">
    <source>
        <dbReference type="SAM" id="MobiDB-lite"/>
    </source>
</evidence>
<feature type="region of interest" description="Disordered" evidence="1">
    <location>
        <begin position="443"/>
        <end position="477"/>
    </location>
</feature>
<dbReference type="PANTHER" id="PTHR43662">
    <property type="match status" value="1"/>
</dbReference>
<evidence type="ECO:0000259" key="3">
    <source>
        <dbReference type="Pfam" id="PF09362"/>
    </source>
</evidence>
<evidence type="ECO:0000313" key="4">
    <source>
        <dbReference type="EMBL" id="CAG8981215.1"/>
    </source>
</evidence>
<dbReference type="AlphaFoldDB" id="A0A9N9LTZ6"/>
<feature type="domain" description="DUF1996" evidence="3">
    <location>
        <begin position="40"/>
        <end position="291"/>
    </location>
</feature>